<evidence type="ECO:0000313" key="1">
    <source>
        <dbReference type="EMBL" id="MEA5582536.1"/>
    </source>
</evidence>
<evidence type="ECO:0008006" key="3">
    <source>
        <dbReference type="Google" id="ProtNLM"/>
    </source>
</evidence>
<dbReference type="Proteomes" id="UP001302120">
    <property type="component" value="Unassembled WGS sequence"/>
</dbReference>
<dbReference type="RefSeq" id="WP_323196851.1">
    <property type="nucleotide sequence ID" value="NZ_JAYGHG010000025.1"/>
</dbReference>
<protein>
    <recommendedName>
        <fullName evidence="3">Phycocyanin</fullName>
    </recommendedName>
</protein>
<evidence type="ECO:0000313" key="2">
    <source>
        <dbReference type="Proteomes" id="UP001302120"/>
    </source>
</evidence>
<proteinExistence type="predicted"/>
<dbReference type="EMBL" id="JAYGHG010000025">
    <property type="protein sequence ID" value="MEA5582536.1"/>
    <property type="molecule type" value="Genomic_DNA"/>
</dbReference>
<comment type="caution">
    <text evidence="1">The sequence shown here is derived from an EMBL/GenBank/DDBJ whole genome shotgun (WGS) entry which is preliminary data.</text>
</comment>
<accession>A0ABU5UG69</accession>
<name>A0ABU5UG69_9CYAN</name>
<sequence>MVPPSIQQIAASLFWKLVSDTYVKQQLYQAGVGVLDFIQVATGNVNIHSPETAVEIAINTCLRKDRVSQIKVAAFVTALYLQYDIERAAQVGGSLLKRFGKSWFPHIKDRELRFALEVDLELENYLYNQILGGKDGSI</sequence>
<reference evidence="1 2" key="1">
    <citation type="submission" date="2023-12" db="EMBL/GenBank/DDBJ databases">
        <title>Baltic Sea Cyanobacteria.</title>
        <authorList>
            <person name="Delbaje E."/>
            <person name="Fewer D.P."/>
            <person name="Shishido T.K."/>
        </authorList>
    </citation>
    <scope>NUCLEOTIDE SEQUENCE [LARGE SCALE GENOMIC DNA]</scope>
    <source>
        <strain evidence="1 2">UHCC-0300</strain>
    </source>
</reference>
<organism evidence="1 2">
    <name type="scientific">Nodularia harveyana UHCC-0300</name>
    <dbReference type="NCBI Taxonomy" id="2974287"/>
    <lineage>
        <taxon>Bacteria</taxon>
        <taxon>Bacillati</taxon>
        <taxon>Cyanobacteriota</taxon>
        <taxon>Cyanophyceae</taxon>
        <taxon>Nostocales</taxon>
        <taxon>Nodulariaceae</taxon>
        <taxon>Nodularia</taxon>
    </lineage>
</organism>
<gene>
    <name evidence="1" type="ORF">VB620_14450</name>
</gene>
<keyword evidence="2" id="KW-1185">Reference proteome</keyword>